<name>A0A966DUE7_9SPHI</name>
<dbReference type="AlphaFoldDB" id="A0A966DUE7"/>
<dbReference type="InterPro" id="IPR025665">
    <property type="entry name" value="Beta-barrel_OMP_2"/>
</dbReference>
<keyword evidence="3" id="KW-1185">Reference proteome</keyword>
<sequence length="235" mass="26567">MPSKNRFYKNKNSIMKKHFFVAITLLLMAGSVSAQYYRRPQPRRHERTYDNNFRPAFSIIGGINVANVIKSSGNYQFDTDTKIGANVGIGLDLPILYPLSFAPEVLYSQKGYTAQTGYGQFKQRADFIDVPLLAKFHVVPGFNIVVGPQISFLVSTTNTYNNGFSQSSQQYFNNTTDGYNKTLIGGVAGVSFDLSRNVELRARYSLDLNRINDDGDIYVPNYRNQAWQFGLGFRF</sequence>
<proteinExistence type="predicted"/>
<reference evidence="2" key="1">
    <citation type="submission" date="2020-01" db="EMBL/GenBank/DDBJ databases">
        <authorList>
            <person name="Seo Y.L."/>
        </authorList>
    </citation>
    <scope>NUCLEOTIDE SEQUENCE</scope>
    <source>
        <strain evidence="2">R11</strain>
    </source>
</reference>
<dbReference type="InterPro" id="IPR011250">
    <property type="entry name" value="OMP/PagP_B-barrel"/>
</dbReference>
<accession>A0A966DUE7</accession>
<evidence type="ECO:0000313" key="3">
    <source>
        <dbReference type="Proteomes" id="UP000638732"/>
    </source>
</evidence>
<evidence type="ECO:0000259" key="1">
    <source>
        <dbReference type="Pfam" id="PF13568"/>
    </source>
</evidence>
<organism evidence="2 3">
    <name type="scientific">Mucilaginibacter agri</name>
    <dbReference type="NCBI Taxonomy" id="2695265"/>
    <lineage>
        <taxon>Bacteria</taxon>
        <taxon>Pseudomonadati</taxon>
        <taxon>Bacteroidota</taxon>
        <taxon>Sphingobacteriia</taxon>
        <taxon>Sphingobacteriales</taxon>
        <taxon>Sphingobacteriaceae</taxon>
        <taxon>Mucilaginibacter</taxon>
    </lineage>
</organism>
<dbReference type="Pfam" id="PF13568">
    <property type="entry name" value="OMP_b-brl_2"/>
    <property type="match status" value="1"/>
</dbReference>
<gene>
    <name evidence="2" type="ORF">GSY63_13415</name>
</gene>
<evidence type="ECO:0000313" key="2">
    <source>
        <dbReference type="EMBL" id="NCD70361.1"/>
    </source>
</evidence>
<protein>
    <submittedName>
        <fullName evidence="2">Outer membrane beta-barrel protein</fullName>
    </submittedName>
</protein>
<dbReference type="EMBL" id="WWEO01000043">
    <property type="protein sequence ID" value="NCD70361.1"/>
    <property type="molecule type" value="Genomic_DNA"/>
</dbReference>
<reference evidence="2" key="2">
    <citation type="submission" date="2020-10" db="EMBL/GenBank/DDBJ databases">
        <title>Mucilaginibacter sp. nov., isolated from soil.</title>
        <authorList>
            <person name="Jeon C.O."/>
        </authorList>
    </citation>
    <scope>NUCLEOTIDE SEQUENCE</scope>
    <source>
        <strain evidence="2">R11</strain>
    </source>
</reference>
<dbReference type="Proteomes" id="UP000638732">
    <property type="component" value="Unassembled WGS sequence"/>
</dbReference>
<dbReference type="SUPFAM" id="SSF56925">
    <property type="entry name" value="OMPA-like"/>
    <property type="match status" value="1"/>
</dbReference>
<feature type="domain" description="Outer membrane protein beta-barrel" evidence="1">
    <location>
        <begin position="57"/>
        <end position="210"/>
    </location>
</feature>
<comment type="caution">
    <text evidence="2">The sequence shown here is derived from an EMBL/GenBank/DDBJ whole genome shotgun (WGS) entry which is preliminary data.</text>
</comment>